<reference evidence="3 4" key="1">
    <citation type="journal article" date="2023" name="Plants (Basel)">
        <title>Bridging the Gap: Combining Genomics and Transcriptomics Approaches to Understand Stylosanthes scabra, an Orphan Legume from the Brazilian Caatinga.</title>
        <authorList>
            <person name="Ferreira-Neto J.R.C."/>
            <person name="da Silva M.D."/>
            <person name="Binneck E."/>
            <person name="de Melo N.F."/>
            <person name="da Silva R.H."/>
            <person name="de Melo A.L.T.M."/>
            <person name="Pandolfi V."/>
            <person name="Bustamante F.O."/>
            <person name="Brasileiro-Vidal A.C."/>
            <person name="Benko-Iseppon A.M."/>
        </authorList>
    </citation>
    <scope>NUCLEOTIDE SEQUENCE [LARGE SCALE GENOMIC DNA]</scope>
    <source>
        <tissue evidence="3">Leaves</tissue>
    </source>
</reference>
<accession>A0ABU6XAQ6</accession>
<dbReference type="Gene3D" id="1.20.1310.10">
    <property type="entry name" value="Cullin Repeats"/>
    <property type="match status" value="2"/>
</dbReference>
<comment type="caution">
    <text evidence="3">The sequence shown here is derived from an EMBL/GenBank/DDBJ whole genome shotgun (WGS) entry which is preliminary data.</text>
</comment>
<keyword evidence="4" id="KW-1185">Reference proteome</keyword>
<evidence type="ECO:0000256" key="1">
    <source>
        <dbReference type="ARBA" id="ARBA00006019"/>
    </source>
</evidence>
<dbReference type="InterPro" id="IPR001373">
    <property type="entry name" value="Cullin_N"/>
</dbReference>
<dbReference type="InterPro" id="IPR016159">
    <property type="entry name" value="Cullin_repeat-like_dom_sf"/>
</dbReference>
<dbReference type="InterPro" id="IPR045093">
    <property type="entry name" value="Cullin"/>
</dbReference>
<evidence type="ECO:0000313" key="4">
    <source>
        <dbReference type="Proteomes" id="UP001341840"/>
    </source>
</evidence>
<proteinExistence type="inferred from homology"/>
<feature type="domain" description="Cullin N-terminal" evidence="2">
    <location>
        <begin position="19"/>
        <end position="204"/>
    </location>
</feature>
<evidence type="ECO:0000259" key="2">
    <source>
        <dbReference type="Pfam" id="PF00888"/>
    </source>
</evidence>
<dbReference type="PANTHER" id="PTHR11932">
    <property type="entry name" value="CULLIN"/>
    <property type="match status" value="1"/>
</dbReference>
<dbReference type="EMBL" id="JASCZI010211615">
    <property type="protein sequence ID" value="MED6195135.1"/>
    <property type="molecule type" value="Genomic_DNA"/>
</dbReference>
<comment type="similarity">
    <text evidence="1">Belongs to the cullin family.</text>
</comment>
<name>A0ABU6XAQ6_9FABA</name>
<sequence>MSSTMEECKNSNRSFEETWSLLQTAINRSISVAEGVDHFTSKDYMSYYTIVYELCTGKSAVENDKLLYLQYKKAIEDYISSKVLPSLRGKKDELLLRELLTRWSNHKTMTYWLSRFFRYLDRYYVTRNGHPSTEETSLLSFYDLVFDDEMNKQVGDAILSMIDKERTGQKVDWELINNIVVIHSEIGDKSTKNHTQSFVERLVKDNVAASNWIASSTFKDNTPKEEKLPENPTVSSKRVKLVSSDGDVFEVDYNVVLMSQNN</sequence>
<gene>
    <name evidence="3" type="ORF">PIB30_035162</name>
</gene>
<evidence type="ECO:0000313" key="3">
    <source>
        <dbReference type="EMBL" id="MED6195135.1"/>
    </source>
</evidence>
<dbReference type="Proteomes" id="UP001341840">
    <property type="component" value="Unassembled WGS sequence"/>
</dbReference>
<dbReference type="Pfam" id="PF00888">
    <property type="entry name" value="Cullin"/>
    <property type="match status" value="1"/>
</dbReference>
<organism evidence="3 4">
    <name type="scientific">Stylosanthes scabra</name>
    <dbReference type="NCBI Taxonomy" id="79078"/>
    <lineage>
        <taxon>Eukaryota</taxon>
        <taxon>Viridiplantae</taxon>
        <taxon>Streptophyta</taxon>
        <taxon>Embryophyta</taxon>
        <taxon>Tracheophyta</taxon>
        <taxon>Spermatophyta</taxon>
        <taxon>Magnoliopsida</taxon>
        <taxon>eudicotyledons</taxon>
        <taxon>Gunneridae</taxon>
        <taxon>Pentapetalae</taxon>
        <taxon>rosids</taxon>
        <taxon>fabids</taxon>
        <taxon>Fabales</taxon>
        <taxon>Fabaceae</taxon>
        <taxon>Papilionoideae</taxon>
        <taxon>50 kb inversion clade</taxon>
        <taxon>dalbergioids sensu lato</taxon>
        <taxon>Dalbergieae</taxon>
        <taxon>Pterocarpus clade</taxon>
        <taxon>Stylosanthes</taxon>
    </lineage>
</organism>
<protein>
    <recommendedName>
        <fullName evidence="2">Cullin N-terminal domain-containing protein</fullName>
    </recommendedName>
</protein>
<dbReference type="SUPFAM" id="SSF74788">
    <property type="entry name" value="Cullin repeat-like"/>
    <property type="match status" value="1"/>
</dbReference>